<gene>
    <name evidence="1" type="ORF">E4N86_06105</name>
</gene>
<dbReference type="RefSeq" id="WP_253716080.1">
    <property type="nucleotide sequence ID" value="NZ_CP051522.1"/>
</dbReference>
<dbReference type="Gene3D" id="3.40.50.11550">
    <property type="match status" value="1"/>
</dbReference>
<evidence type="ECO:0000313" key="1">
    <source>
        <dbReference type="EMBL" id="UTD00295.1"/>
    </source>
</evidence>
<name>A0A9Q9BHW0_TREDN</name>
<dbReference type="Proteomes" id="UP001056981">
    <property type="component" value="Chromosome"/>
</dbReference>
<dbReference type="PROSITE" id="PS51257">
    <property type="entry name" value="PROKAR_LIPOPROTEIN"/>
    <property type="match status" value="1"/>
</dbReference>
<protein>
    <recommendedName>
        <fullName evidence="3">Haem-binding uptake Tiki superfamily ChaN domain-containing protein</fullName>
    </recommendedName>
</protein>
<sequence length="406" mass="46892">MKNLQKKIYLFGIAAICVCLFISCFSDNTKQEFPKEAKDCADYVLQNYMTPESYVIEKFKDHDAVILGEYHRIKHDPLLVQKLIPLLYENGIYTVAIEFALYEDQPLIDVLVTAPQYDEKLAQKINLNAYVSIGLGGYHEYCDIFKAAWKLNASLPPDSKKMRILGINDVLDWSLQKTEADRNNPEIRKKIFRNFSEKNWADRVKTEVLDRGEKVLCYCGMHHAFSKYRQPIADVKTGKFIRFGDLRFGNALYEKIKDKVFTISLHCPWVSVQGYDAPYVLPVDGVIDYAMALLPKENRHFGVDMASSPFGLLKSQTSYYKYGYEPFMLKNFCDGYICQGPFTEYEGVTPIKDFINEDNIEYAKEHLGYPFNQHSINQMNEGNASDTQIKRHHLKSVIEAVKDLYK</sequence>
<evidence type="ECO:0000313" key="2">
    <source>
        <dbReference type="Proteomes" id="UP001056981"/>
    </source>
</evidence>
<dbReference type="AlphaFoldDB" id="A0A9Q9BHW0"/>
<dbReference type="EMBL" id="CP051635">
    <property type="protein sequence ID" value="UTD00295.1"/>
    <property type="molecule type" value="Genomic_DNA"/>
</dbReference>
<accession>A0A9Q9BHW0</accession>
<dbReference type="SUPFAM" id="SSF159501">
    <property type="entry name" value="EreA/ChaN-like"/>
    <property type="match status" value="1"/>
</dbReference>
<evidence type="ECO:0008006" key="3">
    <source>
        <dbReference type="Google" id="ProtNLM"/>
    </source>
</evidence>
<reference evidence="1" key="1">
    <citation type="submission" date="2020-04" db="EMBL/GenBank/DDBJ databases">
        <title>Comparative genomics of oral phylogroup-2 Treponema strains.</title>
        <authorList>
            <person name="Zeng H."/>
            <person name="Chan Y.K."/>
            <person name="Watt R.M."/>
        </authorList>
    </citation>
    <scope>NUCLEOTIDE SEQUENCE</scope>
    <source>
        <strain evidence="1">OMZ 905</strain>
    </source>
</reference>
<organism evidence="1 2">
    <name type="scientific">Treponema denticola</name>
    <dbReference type="NCBI Taxonomy" id="158"/>
    <lineage>
        <taxon>Bacteria</taxon>
        <taxon>Pseudomonadati</taxon>
        <taxon>Spirochaetota</taxon>
        <taxon>Spirochaetia</taxon>
        <taxon>Spirochaetales</taxon>
        <taxon>Treponemataceae</taxon>
        <taxon>Treponema</taxon>
    </lineage>
</organism>
<proteinExistence type="predicted"/>